<sequence>MIELAGLEVSYGSNHVLRGIDLRIGHGEVVALLGPNGAGKTTTIEILEGFRGPSAGTVQVLGENPLTADEAWRARVGVVLQS</sequence>
<evidence type="ECO:0000313" key="8">
    <source>
        <dbReference type="Proteomes" id="UP001157126"/>
    </source>
</evidence>
<dbReference type="InterPro" id="IPR050763">
    <property type="entry name" value="ABC_transporter_ATP-binding"/>
</dbReference>
<dbReference type="PANTHER" id="PTHR42711">
    <property type="entry name" value="ABC TRANSPORTER ATP-BINDING PROTEIN"/>
    <property type="match status" value="1"/>
</dbReference>
<name>A0ABQ6IVZ5_9MICO</name>
<gene>
    <name evidence="7" type="ORF">GCM10025883_32810</name>
</gene>
<dbReference type="PANTHER" id="PTHR42711:SF16">
    <property type="entry name" value="ABC TRANSPORTER ATP-BINDING PROTEIN"/>
    <property type="match status" value="1"/>
</dbReference>
<evidence type="ECO:0000256" key="2">
    <source>
        <dbReference type="ARBA" id="ARBA00022448"/>
    </source>
</evidence>
<keyword evidence="3" id="KW-0547">Nucleotide-binding</keyword>
<accession>A0ABQ6IVZ5</accession>
<dbReference type="InterPro" id="IPR003439">
    <property type="entry name" value="ABC_transporter-like_ATP-bd"/>
</dbReference>
<keyword evidence="8" id="KW-1185">Reference proteome</keyword>
<feature type="domain" description="ABC transporter" evidence="6">
    <location>
        <begin position="17"/>
        <end position="81"/>
    </location>
</feature>
<reference evidence="8" key="1">
    <citation type="journal article" date="2019" name="Int. J. Syst. Evol. Microbiol.">
        <title>The Global Catalogue of Microorganisms (GCM) 10K type strain sequencing project: providing services to taxonomists for standard genome sequencing and annotation.</title>
        <authorList>
            <consortium name="The Broad Institute Genomics Platform"/>
            <consortium name="The Broad Institute Genome Sequencing Center for Infectious Disease"/>
            <person name="Wu L."/>
            <person name="Ma J."/>
        </authorList>
    </citation>
    <scope>NUCLEOTIDE SEQUENCE [LARGE SCALE GENOMIC DNA]</scope>
    <source>
        <strain evidence="8">NBRC 113072</strain>
    </source>
</reference>
<dbReference type="Proteomes" id="UP001157126">
    <property type="component" value="Unassembled WGS sequence"/>
</dbReference>
<protein>
    <recommendedName>
        <fullName evidence="6">ABC transporter domain-containing protein</fullName>
    </recommendedName>
</protein>
<dbReference type="Pfam" id="PF00005">
    <property type="entry name" value="ABC_tran"/>
    <property type="match status" value="1"/>
</dbReference>
<evidence type="ECO:0000313" key="7">
    <source>
        <dbReference type="EMBL" id="GMA41236.1"/>
    </source>
</evidence>
<evidence type="ECO:0000256" key="1">
    <source>
        <dbReference type="ARBA" id="ARBA00004202"/>
    </source>
</evidence>
<keyword evidence="5" id="KW-0046">Antibiotic resistance</keyword>
<organism evidence="7 8">
    <name type="scientific">Mobilicoccus caccae</name>
    <dbReference type="NCBI Taxonomy" id="1859295"/>
    <lineage>
        <taxon>Bacteria</taxon>
        <taxon>Bacillati</taxon>
        <taxon>Actinomycetota</taxon>
        <taxon>Actinomycetes</taxon>
        <taxon>Micrococcales</taxon>
        <taxon>Dermatophilaceae</taxon>
        <taxon>Mobilicoccus</taxon>
    </lineage>
</organism>
<keyword evidence="4" id="KW-0067">ATP-binding</keyword>
<evidence type="ECO:0000256" key="4">
    <source>
        <dbReference type="ARBA" id="ARBA00022840"/>
    </source>
</evidence>
<proteinExistence type="predicted"/>
<evidence type="ECO:0000259" key="6">
    <source>
        <dbReference type="Pfam" id="PF00005"/>
    </source>
</evidence>
<keyword evidence="2" id="KW-0813">Transport</keyword>
<evidence type="ECO:0000256" key="5">
    <source>
        <dbReference type="ARBA" id="ARBA00023251"/>
    </source>
</evidence>
<dbReference type="InterPro" id="IPR027417">
    <property type="entry name" value="P-loop_NTPase"/>
</dbReference>
<comment type="subcellular location">
    <subcellularLocation>
        <location evidence="1">Cell membrane</location>
        <topology evidence="1">Peripheral membrane protein</topology>
    </subcellularLocation>
</comment>
<dbReference type="Gene3D" id="3.40.50.300">
    <property type="entry name" value="P-loop containing nucleotide triphosphate hydrolases"/>
    <property type="match status" value="1"/>
</dbReference>
<comment type="caution">
    <text evidence="7">The sequence shown here is derived from an EMBL/GenBank/DDBJ whole genome shotgun (WGS) entry which is preliminary data.</text>
</comment>
<dbReference type="SUPFAM" id="SSF52540">
    <property type="entry name" value="P-loop containing nucleoside triphosphate hydrolases"/>
    <property type="match status" value="1"/>
</dbReference>
<dbReference type="EMBL" id="BSUO01000001">
    <property type="protein sequence ID" value="GMA41236.1"/>
    <property type="molecule type" value="Genomic_DNA"/>
</dbReference>
<evidence type="ECO:0000256" key="3">
    <source>
        <dbReference type="ARBA" id="ARBA00022741"/>
    </source>
</evidence>